<keyword evidence="3" id="KW-1185">Reference proteome</keyword>
<dbReference type="Proteomes" id="UP000199069">
    <property type="component" value="Unassembled WGS sequence"/>
</dbReference>
<feature type="compositionally biased region" description="Basic and acidic residues" evidence="1">
    <location>
        <begin position="9"/>
        <end position="21"/>
    </location>
</feature>
<organism evidence="2 3">
    <name type="scientific">Rhodotorula toruloides</name>
    <name type="common">Yeast</name>
    <name type="synonym">Rhodosporidium toruloides</name>
    <dbReference type="NCBI Taxonomy" id="5286"/>
    <lineage>
        <taxon>Eukaryota</taxon>
        <taxon>Fungi</taxon>
        <taxon>Dikarya</taxon>
        <taxon>Basidiomycota</taxon>
        <taxon>Pucciniomycotina</taxon>
        <taxon>Microbotryomycetes</taxon>
        <taxon>Sporidiobolales</taxon>
        <taxon>Sporidiobolaceae</taxon>
        <taxon>Rhodotorula</taxon>
    </lineage>
</organism>
<feature type="non-terminal residue" evidence="2">
    <location>
        <position position="1"/>
    </location>
</feature>
<evidence type="ECO:0000256" key="1">
    <source>
        <dbReference type="SAM" id="MobiDB-lite"/>
    </source>
</evidence>
<protein>
    <submittedName>
        <fullName evidence="2">FGENESH: predicted gene_1.10 protein</fullName>
    </submittedName>
</protein>
<feature type="region of interest" description="Disordered" evidence="1">
    <location>
        <begin position="1"/>
        <end position="21"/>
    </location>
</feature>
<name>A0A0K3C3I0_RHOTO</name>
<sequence>TPMLSPDASTERSSRGTARSDDPRSALLSVLVLASSLYPRFHLSLLSHPSQSAMPSHSVNDQQYDALLRQSRLAAPPLDGVSHLSPHELASFAPPATVERQGVVLQSVTATILTLCTTLANKLHTSHPLGPQDSAWFRDLFLDLAERMQKMSQGNWRMKERFVRAMDSKLRADVEEQMRHKSAHVRTVGGFILQTLQELLRMLEKGEQVPHDFLADKSIQRDMTAWIVYCDDPTNEGWQRIMARRERSLEDFNRRIASRRGFSYQHWAKPEFQVGSRQASS</sequence>
<proteinExistence type="predicted"/>
<gene>
    <name evidence="2" type="primary">FGENESH: predicted gene_1.10</name>
    <name evidence="2" type="ORF">BN2166_0000100</name>
</gene>
<accession>A0A0K3C3I0</accession>
<evidence type="ECO:0000313" key="2">
    <source>
        <dbReference type="EMBL" id="CTR04149.1"/>
    </source>
</evidence>
<dbReference type="EMBL" id="CWKI01000001">
    <property type="protein sequence ID" value="CTR04149.1"/>
    <property type="molecule type" value="Genomic_DNA"/>
</dbReference>
<evidence type="ECO:0000313" key="3">
    <source>
        <dbReference type="Proteomes" id="UP000199069"/>
    </source>
</evidence>
<dbReference type="AlphaFoldDB" id="A0A0K3C3I0"/>
<reference evidence="2 3" key="1">
    <citation type="submission" date="2015-07" db="EMBL/GenBank/DDBJ databases">
        <authorList>
            <person name="Cajimat M.N.B."/>
            <person name="Milazzo M.L."/>
            <person name="Fulhorst C.F."/>
        </authorList>
    </citation>
    <scope>NUCLEOTIDE SEQUENCE [LARGE SCALE GENOMIC DNA]</scope>
    <source>
        <strain evidence="2">Single colony</strain>
    </source>
</reference>